<evidence type="ECO:0000259" key="3">
    <source>
        <dbReference type="Pfam" id="PF13472"/>
    </source>
</evidence>
<evidence type="ECO:0000313" key="5">
    <source>
        <dbReference type="Proteomes" id="UP000004030"/>
    </source>
</evidence>
<reference evidence="4 5" key="1">
    <citation type="journal article" date="2012" name="J. Bacteriol.">
        <title>Genome sequence of benzo(a)pyrene-degrading bacterium Novosphingobium pentaromativorans US6-1.</title>
        <authorList>
            <person name="Luo Y.R."/>
            <person name="Kang S.G."/>
            <person name="Kim S.J."/>
            <person name="Kim M.R."/>
            <person name="Li N."/>
            <person name="Lee J.H."/>
            <person name="Kwon K.K."/>
        </authorList>
    </citation>
    <scope>NUCLEOTIDE SEQUENCE [LARGE SCALE GENOMIC DNA]</scope>
    <source>
        <strain evidence="4 5">US6-1</strain>
    </source>
</reference>
<organism evidence="4 5">
    <name type="scientific">Novosphingobium pentaromativorans US6-1</name>
    <dbReference type="NCBI Taxonomy" id="1088721"/>
    <lineage>
        <taxon>Bacteria</taxon>
        <taxon>Pseudomonadati</taxon>
        <taxon>Pseudomonadota</taxon>
        <taxon>Alphaproteobacteria</taxon>
        <taxon>Sphingomonadales</taxon>
        <taxon>Sphingomonadaceae</taxon>
        <taxon>Novosphingobium</taxon>
    </lineage>
</organism>
<dbReference type="AlphaFoldDB" id="G6EE11"/>
<comment type="caution">
    <text evidence="4">The sequence shown here is derived from an EMBL/GenBank/DDBJ whole genome shotgun (WGS) entry which is preliminary data.</text>
</comment>
<proteinExistence type="predicted"/>
<dbReference type="InterPro" id="IPR013830">
    <property type="entry name" value="SGNH_hydro"/>
</dbReference>
<keyword evidence="5" id="KW-1185">Reference proteome</keyword>
<sequence length="266" mass="28196">MRSYKEKALRAMTIALLTLPLALAACDKAATPPVAEETMSALDAPPAIPVMGPERPILAFGDSLLAGYGLNDGESYPDRLEQALRARGINARVINAGVSGDTTEAGLERLDFTLSSQKEKPELVIISLGGNDMLRGLPPATTRNNLEAILQRLKQENIKVVLLGMLAAPNLGKDYAAKFNPIYAQLSEKYDAALVPFFLQPVIDKPDLMQPDHMHPTALGIDAIVTATVDDVADALPTGAEAEASEAASDVAVPPTASAGEERMAR</sequence>
<dbReference type="STRING" id="1088721.JI59_07155"/>
<name>G6EE11_9SPHN</name>
<evidence type="ECO:0000256" key="1">
    <source>
        <dbReference type="SAM" id="MobiDB-lite"/>
    </source>
</evidence>
<dbReference type="InterPro" id="IPR051532">
    <property type="entry name" value="Ester_Hydrolysis_Enzymes"/>
</dbReference>
<dbReference type="Gene3D" id="3.40.50.1110">
    <property type="entry name" value="SGNH hydrolase"/>
    <property type="match status" value="1"/>
</dbReference>
<feature type="region of interest" description="Disordered" evidence="1">
    <location>
        <begin position="240"/>
        <end position="266"/>
    </location>
</feature>
<feature type="compositionally biased region" description="Low complexity" evidence="1">
    <location>
        <begin position="240"/>
        <end position="249"/>
    </location>
</feature>
<dbReference type="Proteomes" id="UP000004030">
    <property type="component" value="Unassembled WGS sequence"/>
</dbReference>
<dbReference type="EMBL" id="AGFM01000038">
    <property type="protein sequence ID" value="EHJ60452.1"/>
    <property type="molecule type" value="Genomic_DNA"/>
</dbReference>
<dbReference type="PANTHER" id="PTHR30383">
    <property type="entry name" value="THIOESTERASE 1/PROTEASE 1/LYSOPHOSPHOLIPASE L1"/>
    <property type="match status" value="1"/>
</dbReference>
<evidence type="ECO:0000313" key="4">
    <source>
        <dbReference type="EMBL" id="EHJ60452.1"/>
    </source>
</evidence>
<keyword evidence="2" id="KW-0732">Signal</keyword>
<accession>G6EE11</accession>
<dbReference type="InterPro" id="IPR036514">
    <property type="entry name" value="SGNH_hydro_sf"/>
</dbReference>
<dbReference type="Pfam" id="PF13472">
    <property type="entry name" value="Lipase_GDSL_2"/>
    <property type="match status" value="1"/>
</dbReference>
<dbReference type="PATRIC" id="fig|1088721.3.peg.2553"/>
<dbReference type="SUPFAM" id="SSF52266">
    <property type="entry name" value="SGNH hydrolase"/>
    <property type="match status" value="1"/>
</dbReference>
<dbReference type="PANTHER" id="PTHR30383:SF24">
    <property type="entry name" value="THIOESTERASE 1_PROTEASE 1_LYSOPHOSPHOLIPASE L1"/>
    <property type="match status" value="1"/>
</dbReference>
<feature type="chain" id="PRO_5003488216" evidence="2">
    <location>
        <begin position="25"/>
        <end position="266"/>
    </location>
</feature>
<gene>
    <name evidence="4" type="ORF">NSU_2582</name>
</gene>
<protein>
    <submittedName>
        <fullName evidence="4">Putative acyl-CoA thioesterase I protein</fullName>
    </submittedName>
</protein>
<dbReference type="CDD" id="cd01822">
    <property type="entry name" value="Lysophospholipase_L1_like"/>
    <property type="match status" value="1"/>
</dbReference>
<evidence type="ECO:0000256" key="2">
    <source>
        <dbReference type="SAM" id="SignalP"/>
    </source>
</evidence>
<feature type="domain" description="SGNH hydrolase-type esterase" evidence="3">
    <location>
        <begin position="59"/>
        <end position="220"/>
    </location>
</feature>
<feature type="signal peptide" evidence="2">
    <location>
        <begin position="1"/>
        <end position="24"/>
    </location>
</feature>
<dbReference type="GO" id="GO:0004622">
    <property type="term" value="F:phosphatidylcholine lysophospholipase activity"/>
    <property type="evidence" value="ECO:0007669"/>
    <property type="project" value="TreeGrafter"/>
</dbReference>
<dbReference type="PROSITE" id="PS51257">
    <property type="entry name" value="PROKAR_LIPOPROTEIN"/>
    <property type="match status" value="1"/>
</dbReference>
<dbReference type="eggNOG" id="COG2755">
    <property type="taxonomic scope" value="Bacteria"/>
</dbReference>